<dbReference type="PANTHER" id="PTHR43884:SF12">
    <property type="entry name" value="ISOVALERYL-COA DEHYDROGENASE, MITOCHONDRIAL-RELATED"/>
    <property type="match status" value="1"/>
</dbReference>
<proteinExistence type="inferred from homology"/>
<accession>A0A2S6FJ86</accession>
<gene>
    <name evidence="10" type="ORF">CD175_14625</name>
</gene>
<dbReference type="Gene3D" id="2.40.110.10">
    <property type="entry name" value="Butyryl-CoA Dehydrogenase, subunit A, domain 2"/>
    <property type="match status" value="1"/>
</dbReference>
<organism evidence="10 11">
    <name type="scientific">Pseudomonas laurylsulfatiphila</name>
    <dbReference type="NCBI Taxonomy" id="2011015"/>
    <lineage>
        <taxon>Bacteria</taxon>
        <taxon>Pseudomonadati</taxon>
        <taxon>Pseudomonadota</taxon>
        <taxon>Gammaproteobacteria</taxon>
        <taxon>Pseudomonadales</taxon>
        <taxon>Pseudomonadaceae</taxon>
        <taxon>Pseudomonas</taxon>
    </lineage>
</organism>
<keyword evidence="3 6" id="KW-0285">Flavoprotein</keyword>
<protein>
    <submittedName>
        <fullName evidence="10">Acyl-CoA dehydrogenase</fullName>
    </submittedName>
</protein>
<feature type="domain" description="Acyl-CoA dehydrogenase/oxidase N-terminal" evidence="9">
    <location>
        <begin position="17"/>
        <end position="121"/>
    </location>
</feature>
<keyword evidence="5 6" id="KW-0560">Oxidoreductase</keyword>
<feature type="domain" description="Acyl-CoA dehydrogenase/oxidase C-terminal" evidence="7">
    <location>
        <begin position="233"/>
        <end position="381"/>
    </location>
</feature>
<evidence type="ECO:0000256" key="1">
    <source>
        <dbReference type="ARBA" id="ARBA00001974"/>
    </source>
</evidence>
<dbReference type="Gene3D" id="1.20.140.10">
    <property type="entry name" value="Butyryl-CoA Dehydrogenase, subunit A, domain 3"/>
    <property type="match status" value="1"/>
</dbReference>
<reference evidence="11" key="1">
    <citation type="submission" date="2017-06" db="EMBL/GenBank/DDBJ databases">
        <authorList>
            <person name="Furmanczyk E.M."/>
        </authorList>
    </citation>
    <scope>NUCLEOTIDE SEQUENCE [LARGE SCALE GENOMIC DNA]</scope>
    <source>
        <strain evidence="11">AP3_16</strain>
    </source>
</reference>
<dbReference type="Pfam" id="PF02770">
    <property type="entry name" value="Acyl-CoA_dh_M"/>
    <property type="match status" value="1"/>
</dbReference>
<dbReference type="InterPro" id="IPR006089">
    <property type="entry name" value="Acyl-CoA_DH_CS"/>
</dbReference>
<dbReference type="Pfam" id="PF02771">
    <property type="entry name" value="Acyl-CoA_dh_N"/>
    <property type="match status" value="1"/>
</dbReference>
<evidence type="ECO:0000256" key="5">
    <source>
        <dbReference type="ARBA" id="ARBA00023002"/>
    </source>
</evidence>
<dbReference type="RefSeq" id="WP_104449489.1">
    <property type="nucleotide sequence ID" value="NZ_NIRS01000004.1"/>
</dbReference>
<dbReference type="PROSITE" id="PS00073">
    <property type="entry name" value="ACYL_COA_DH_2"/>
    <property type="match status" value="1"/>
</dbReference>
<dbReference type="Proteomes" id="UP000238541">
    <property type="component" value="Unassembled WGS sequence"/>
</dbReference>
<dbReference type="SUPFAM" id="SSF56645">
    <property type="entry name" value="Acyl-CoA dehydrogenase NM domain-like"/>
    <property type="match status" value="1"/>
</dbReference>
<dbReference type="EMBL" id="NIRS01000004">
    <property type="protein sequence ID" value="PPK37519.1"/>
    <property type="molecule type" value="Genomic_DNA"/>
</dbReference>
<dbReference type="FunFam" id="2.40.110.10:FF:000002">
    <property type="entry name" value="Acyl-CoA dehydrogenase fadE12"/>
    <property type="match status" value="1"/>
</dbReference>
<dbReference type="FunFam" id="1.20.140.10:FF:000001">
    <property type="entry name" value="Acyl-CoA dehydrogenase"/>
    <property type="match status" value="1"/>
</dbReference>
<evidence type="ECO:0000256" key="4">
    <source>
        <dbReference type="ARBA" id="ARBA00022827"/>
    </source>
</evidence>
<dbReference type="GO" id="GO:0003995">
    <property type="term" value="F:acyl-CoA dehydrogenase activity"/>
    <property type="evidence" value="ECO:0007669"/>
    <property type="project" value="InterPro"/>
</dbReference>
<comment type="caution">
    <text evidence="10">The sequence shown here is derived from an EMBL/GenBank/DDBJ whole genome shotgun (WGS) entry which is preliminary data.</text>
</comment>
<keyword evidence="11" id="KW-1185">Reference proteome</keyword>
<dbReference type="GO" id="GO:0050660">
    <property type="term" value="F:flavin adenine dinucleotide binding"/>
    <property type="evidence" value="ECO:0007669"/>
    <property type="project" value="InterPro"/>
</dbReference>
<dbReference type="Pfam" id="PF00441">
    <property type="entry name" value="Acyl-CoA_dh_1"/>
    <property type="match status" value="1"/>
</dbReference>
<evidence type="ECO:0000259" key="9">
    <source>
        <dbReference type="Pfam" id="PF02771"/>
    </source>
</evidence>
<evidence type="ECO:0000256" key="2">
    <source>
        <dbReference type="ARBA" id="ARBA00009347"/>
    </source>
</evidence>
<dbReference type="InterPro" id="IPR046373">
    <property type="entry name" value="Acyl-CoA_Oxase/DH_mid-dom_sf"/>
</dbReference>
<dbReference type="InterPro" id="IPR009075">
    <property type="entry name" value="AcylCo_DH/oxidase_C"/>
</dbReference>
<evidence type="ECO:0000259" key="7">
    <source>
        <dbReference type="Pfam" id="PF00441"/>
    </source>
</evidence>
<dbReference type="InterPro" id="IPR013786">
    <property type="entry name" value="AcylCoA_DH/ox_N"/>
</dbReference>
<dbReference type="InterPro" id="IPR037069">
    <property type="entry name" value="AcylCoA_DH/ox_N_sf"/>
</dbReference>
<evidence type="ECO:0000256" key="3">
    <source>
        <dbReference type="ARBA" id="ARBA00022630"/>
    </source>
</evidence>
<sequence>MLDNYRSPWMDDDVIPFADSVRRFVTQSLAPLEEKWREQHQVDRASWLAVGEMGMILPDVPVVYGGSGGTPAHVAAVINEMTYAGVTSLGLGISHIVGHYILADGTEAQKQHWLPKIASGEVICSVAMTEPDTGSDLQAIRTRAVKQGDKYVINGAKTFITNGQICDMVAVVAKTDPNGGAKGISIFLVDTRLPGFRRGKTLDKLGWEAQDTAEMFFDDCEVPADCLVGGVEGKGFFTLMNQLPYERMQIAMNATASMERALALTLEYTKERKVFGQRVLDFQNTRFTLADIKATTLASRAFCDHLIQQWIDGKLDSTQASMGKFWLTDRSSEVIDRCLQFFGGYGYMKEYPIGRMWTEARVTRIYGGANEIQRELVGRSL</sequence>
<feature type="domain" description="Acyl-CoA oxidase/dehydrogenase middle" evidence="8">
    <location>
        <begin position="126"/>
        <end position="220"/>
    </location>
</feature>
<dbReference type="InterPro" id="IPR036250">
    <property type="entry name" value="AcylCo_DH-like_C"/>
</dbReference>
<evidence type="ECO:0000313" key="11">
    <source>
        <dbReference type="Proteomes" id="UP000238541"/>
    </source>
</evidence>
<dbReference type="AlphaFoldDB" id="A0A2S6FJ86"/>
<dbReference type="Gene3D" id="1.10.540.10">
    <property type="entry name" value="Acyl-CoA dehydrogenase/oxidase, N-terminal domain"/>
    <property type="match status" value="1"/>
</dbReference>
<dbReference type="InterPro" id="IPR009100">
    <property type="entry name" value="AcylCoA_DH/oxidase_NM_dom_sf"/>
</dbReference>
<comment type="cofactor">
    <cofactor evidence="1 6">
        <name>FAD</name>
        <dbReference type="ChEBI" id="CHEBI:57692"/>
    </cofactor>
</comment>
<evidence type="ECO:0000313" key="10">
    <source>
        <dbReference type="EMBL" id="PPK37519.1"/>
    </source>
</evidence>
<comment type="similarity">
    <text evidence="2 6">Belongs to the acyl-CoA dehydrogenase family.</text>
</comment>
<dbReference type="InterPro" id="IPR006091">
    <property type="entry name" value="Acyl-CoA_Oxase/DH_mid-dom"/>
</dbReference>
<dbReference type="PANTHER" id="PTHR43884">
    <property type="entry name" value="ACYL-COA DEHYDROGENASE"/>
    <property type="match status" value="1"/>
</dbReference>
<keyword evidence="4 6" id="KW-0274">FAD</keyword>
<name>A0A2S6FJ86_9PSED</name>
<dbReference type="SUPFAM" id="SSF47203">
    <property type="entry name" value="Acyl-CoA dehydrogenase C-terminal domain-like"/>
    <property type="match status" value="1"/>
</dbReference>
<evidence type="ECO:0000259" key="8">
    <source>
        <dbReference type="Pfam" id="PF02770"/>
    </source>
</evidence>
<evidence type="ECO:0000256" key="6">
    <source>
        <dbReference type="RuleBase" id="RU362125"/>
    </source>
</evidence>